<reference evidence="2 3" key="1">
    <citation type="submission" date="2019-11" db="EMBL/GenBank/DDBJ databases">
        <title>Draft genome sequences of five Paenibacillus species of dairy origin.</title>
        <authorList>
            <person name="Olajide A.M."/>
            <person name="Chen S."/>
            <person name="Lapointe G."/>
        </authorList>
    </citation>
    <scope>NUCLEOTIDE SEQUENCE [LARGE SCALE GENOMIC DNA]</scope>
    <source>
        <strain evidence="2 3">12CR55</strain>
    </source>
</reference>
<dbReference type="Proteomes" id="UP000447876">
    <property type="component" value="Unassembled WGS sequence"/>
</dbReference>
<feature type="compositionally biased region" description="Basic and acidic residues" evidence="1">
    <location>
        <begin position="32"/>
        <end position="47"/>
    </location>
</feature>
<protein>
    <submittedName>
        <fullName evidence="2">Uncharacterized protein</fullName>
    </submittedName>
</protein>
<gene>
    <name evidence="2" type="ORF">GNP95_25470</name>
</gene>
<feature type="non-terminal residue" evidence="2">
    <location>
        <position position="47"/>
    </location>
</feature>
<dbReference type="EMBL" id="WNZW01000058">
    <property type="protein sequence ID" value="MUG48274.1"/>
    <property type="molecule type" value="Genomic_DNA"/>
</dbReference>
<evidence type="ECO:0000313" key="3">
    <source>
        <dbReference type="Proteomes" id="UP000447876"/>
    </source>
</evidence>
<sequence length="47" mass="5350">MSGGKKDKEGKVKLKQDIQSYHITEMGDQAETEDKHTKEEVKEQTDA</sequence>
<accession>A0A7X2Z7K4</accession>
<feature type="region of interest" description="Disordered" evidence="1">
    <location>
        <begin position="1"/>
        <end position="47"/>
    </location>
</feature>
<dbReference type="AlphaFoldDB" id="A0A7X2Z7K4"/>
<evidence type="ECO:0000313" key="2">
    <source>
        <dbReference type="EMBL" id="MUG48274.1"/>
    </source>
</evidence>
<name>A0A7X2Z7K4_9BACL</name>
<feature type="compositionally biased region" description="Basic and acidic residues" evidence="1">
    <location>
        <begin position="1"/>
        <end position="16"/>
    </location>
</feature>
<organism evidence="2 3">
    <name type="scientific">Paenibacillus woosongensis</name>
    <dbReference type="NCBI Taxonomy" id="307580"/>
    <lineage>
        <taxon>Bacteria</taxon>
        <taxon>Bacillati</taxon>
        <taxon>Bacillota</taxon>
        <taxon>Bacilli</taxon>
        <taxon>Bacillales</taxon>
        <taxon>Paenibacillaceae</taxon>
        <taxon>Paenibacillus</taxon>
    </lineage>
</organism>
<proteinExistence type="predicted"/>
<comment type="caution">
    <text evidence="2">The sequence shown here is derived from an EMBL/GenBank/DDBJ whole genome shotgun (WGS) entry which is preliminary data.</text>
</comment>
<evidence type="ECO:0000256" key="1">
    <source>
        <dbReference type="SAM" id="MobiDB-lite"/>
    </source>
</evidence>